<dbReference type="EMBL" id="CAMPGE010014875">
    <property type="protein sequence ID" value="CAI2373526.1"/>
    <property type="molecule type" value="Genomic_DNA"/>
</dbReference>
<feature type="compositionally biased region" description="Polar residues" evidence="2">
    <location>
        <begin position="261"/>
        <end position="270"/>
    </location>
</feature>
<keyword evidence="3" id="KW-0472">Membrane</keyword>
<evidence type="ECO:0000256" key="3">
    <source>
        <dbReference type="SAM" id="Phobius"/>
    </source>
</evidence>
<dbReference type="PANTHER" id="PTHR10984">
    <property type="entry name" value="ENDOPLASMIC RETICULUM-GOLGI INTERMEDIATE COMPARTMENT PROTEIN"/>
    <property type="match status" value="1"/>
</dbReference>
<dbReference type="InterPro" id="IPR045888">
    <property type="entry name" value="Erv"/>
</dbReference>
<gene>
    <name evidence="5" type="ORF">ECRASSUSDP1_LOCUS14872</name>
</gene>
<keyword evidence="3" id="KW-1133">Transmembrane helix</keyword>
<comment type="caution">
    <text evidence="5">The sequence shown here is derived from an EMBL/GenBank/DDBJ whole genome shotgun (WGS) entry which is preliminary data.</text>
</comment>
<feature type="transmembrane region" description="Helical" evidence="3">
    <location>
        <begin position="217"/>
        <end position="241"/>
    </location>
</feature>
<dbReference type="GO" id="GO:0005783">
    <property type="term" value="C:endoplasmic reticulum"/>
    <property type="evidence" value="ECO:0007669"/>
    <property type="project" value="TreeGrafter"/>
</dbReference>
<name>A0AAD1XIX6_EUPCR</name>
<keyword evidence="6" id="KW-1185">Reference proteome</keyword>
<reference evidence="5" key="1">
    <citation type="submission" date="2023-07" db="EMBL/GenBank/DDBJ databases">
        <authorList>
            <consortium name="AG Swart"/>
            <person name="Singh M."/>
            <person name="Singh A."/>
            <person name="Seah K."/>
            <person name="Emmerich C."/>
        </authorList>
    </citation>
    <scope>NUCLEOTIDE SEQUENCE</scope>
    <source>
        <strain evidence="5">DP1</strain>
    </source>
</reference>
<organism evidence="5 6">
    <name type="scientific">Euplotes crassus</name>
    <dbReference type="NCBI Taxonomy" id="5936"/>
    <lineage>
        <taxon>Eukaryota</taxon>
        <taxon>Sar</taxon>
        <taxon>Alveolata</taxon>
        <taxon>Ciliophora</taxon>
        <taxon>Intramacronucleata</taxon>
        <taxon>Spirotrichea</taxon>
        <taxon>Hypotrichia</taxon>
        <taxon>Euplotida</taxon>
        <taxon>Euplotidae</taxon>
        <taxon>Moneuplotes</taxon>
    </lineage>
</organism>
<dbReference type="GO" id="GO:0030134">
    <property type="term" value="C:COPII-coated ER to Golgi transport vesicle"/>
    <property type="evidence" value="ECO:0007669"/>
    <property type="project" value="TreeGrafter"/>
</dbReference>
<evidence type="ECO:0000313" key="6">
    <source>
        <dbReference type="Proteomes" id="UP001295684"/>
    </source>
</evidence>
<dbReference type="PANTHER" id="PTHR10984:SF25">
    <property type="entry name" value="ENDOPLASMIC RETICULUM-GOLGI INTERMEDIATE COMPARTMENT PROTEIN 3"/>
    <property type="match status" value="1"/>
</dbReference>
<keyword evidence="3" id="KW-0812">Transmembrane</keyword>
<evidence type="ECO:0000256" key="1">
    <source>
        <dbReference type="ARBA" id="ARBA00005648"/>
    </source>
</evidence>
<feature type="compositionally biased region" description="Basic and acidic residues" evidence="2">
    <location>
        <begin position="245"/>
        <end position="255"/>
    </location>
</feature>
<evidence type="ECO:0000313" key="5">
    <source>
        <dbReference type="EMBL" id="CAI2373526.1"/>
    </source>
</evidence>
<dbReference type="Proteomes" id="UP001295684">
    <property type="component" value="Unassembled WGS sequence"/>
</dbReference>
<dbReference type="Pfam" id="PF07970">
    <property type="entry name" value="COPIIcoated_ERV"/>
    <property type="match status" value="1"/>
</dbReference>
<accession>A0AAD1XIX6</accession>
<proteinExistence type="inferred from homology"/>
<comment type="similarity">
    <text evidence="1">Belongs to the ERGIC family.</text>
</comment>
<evidence type="ECO:0000256" key="2">
    <source>
        <dbReference type="SAM" id="MobiDB-lite"/>
    </source>
</evidence>
<protein>
    <recommendedName>
        <fullName evidence="4">Endoplasmic reticulum vesicle transporter C-terminal domain-containing protein</fullName>
    </recommendedName>
</protein>
<evidence type="ECO:0000259" key="4">
    <source>
        <dbReference type="Pfam" id="PF07970"/>
    </source>
</evidence>
<dbReference type="AlphaFoldDB" id="A0AAD1XIX6"/>
<dbReference type="InterPro" id="IPR012936">
    <property type="entry name" value="Erv_C"/>
</dbReference>
<sequence>MPKLPCHIISVDVEDAIGSHVQDIEGTLKKNVIDSRGNIIEVIDPKARAHDPMEVMAKTLEDIDNQKGCKLKGTLIVNKINGNFHISSHSYAEAVMLVVQKNKLLDFEHKINHLSFGDEDHISKIKQLTGGYNLSPLDKIGESIHPSNHGGHLHHTYTTYYLDIMKTRYFVGADEEYSAHEYTYSMQTINTHSFPAIFVKFELSPLFISYRVTENPFIIFFIRCCAIIGGVNTIAGIIKILRSDSSKQSKKKNEQGGDNVGDSSVDSLHS</sequence>
<feature type="region of interest" description="Disordered" evidence="2">
    <location>
        <begin position="245"/>
        <end position="270"/>
    </location>
</feature>
<feature type="domain" description="Endoplasmic reticulum vesicle transporter C-terminal" evidence="4">
    <location>
        <begin position="64"/>
        <end position="238"/>
    </location>
</feature>